<dbReference type="STRING" id="192904.SAMN04488514_104227"/>
<dbReference type="Pfam" id="PF14322">
    <property type="entry name" value="SusD-like_3"/>
    <property type="match status" value="1"/>
</dbReference>
<dbReference type="GO" id="GO:0009279">
    <property type="term" value="C:cell outer membrane"/>
    <property type="evidence" value="ECO:0007669"/>
    <property type="project" value="UniProtKB-SubCell"/>
</dbReference>
<dbReference type="AlphaFoldDB" id="A0A1G9PZ23"/>
<name>A0A1G9PZ23_9FLAO</name>
<dbReference type="OrthoDB" id="5694214at2"/>
<reference evidence="8 9" key="1">
    <citation type="submission" date="2016-10" db="EMBL/GenBank/DDBJ databases">
        <authorList>
            <person name="de Groot N.N."/>
        </authorList>
    </citation>
    <scope>NUCLEOTIDE SEQUENCE [LARGE SCALE GENOMIC DNA]</scope>
    <source>
        <strain evidence="8 9">DSM 19886</strain>
    </source>
</reference>
<dbReference type="InterPro" id="IPR011990">
    <property type="entry name" value="TPR-like_helical_dom_sf"/>
</dbReference>
<accession>A0A1G9PZ23</accession>
<feature type="domain" description="RagB/SusD" evidence="6">
    <location>
        <begin position="352"/>
        <end position="501"/>
    </location>
</feature>
<dbReference type="CDD" id="cd08977">
    <property type="entry name" value="SusD"/>
    <property type="match status" value="1"/>
</dbReference>
<protein>
    <submittedName>
        <fullName evidence="8">Starch-binding associating with outer membrane</fullName>
    </submittedName>
</protein>
<dbReference type="SUPFAM" id="SSF48452">
    <property type="entry name" value="TPR-like"/>
    <property type="match status" value="1"/>
</dbReference>
<comment type="similarity">
    <text evidence="2">Belongs to the SusD family.</text>
</comment>
<evidence type="ECO:0000256" key="1">
    <source>
        <dbReference type="ARBA" id="ARBA00004442"/>
    </source>
</evidence>
<dbReference type="InterPro" id="IPR012944">
    <property type="entry name" value="SusD_RagB_dom"/>
</dbReference>
<gene>
    <name evidence="8" type="ORF">SAMN04488514_104227</name>
</gene>
<evidence type="ECO:0000259" key="7">
    <source>
        <dbReference type="Pfam" id="PF14322"/>
    </source>
</evidence>
<sequence length="501" mass="56360">MKNTIKTRIQVLLMGSLLFIGIGCSDFLEETDPSNITADSYFKTAEHAETAIYSIYSNLRSVRGGSYGGSPWLMLEFATGLAESDLGQADNSNIIRNLTNTSDNAYGKTYWDSSYQGIANANLAIANIPDIAMDEGQKNKLLGEAKFLRAYYYYNLVRIFGMVPLISDPIDLSSENLYATQETAENIYTLIVEDLTSAESSGLPFNDTSGRVTLGAVKSLLSSVYLTMAGNPLQKGAEYYQKAADKAKEVIDSGEYSLFPEYADLHDPAKNNIGENVFMVQYEAFVDPSDWQPLIIPYNMNISAYSAQTGAIYANQEFVNSYDEGDKRAEEKEFYYTTYTSKFDREETIVLGGHFLYKHFDIMANLETASSDLNWDLIRYAEVLLIYAEAANEVSGPTTETYAAVNGIRNRAELPELSGLSKEQFREAVWKEKWHELSYENVTWFDMVRLRKAFNVATGNFDEFVGHEFVYGPTLTERELLFPIPTDELRNNENLVQNTGY</sequence>
<evidence type="ECO:0000256" key="4">
    <source>
        <dbReference type="ARBA" id="ARBA00023136"/>
    </source>
</evidence>
<keyword evidence="4" id="KW-0472">Membrane</keyword>
<proteinExistence type="inferred from homology"/>
<comment type="subcellular location">
    <subcellularLocation>
        <location evidence="1">Cell outer membrane</location>
    </subcellularLocation>
</comment>
<dbReference type="Pfam" id="PF07980">
    <property type="entry name" value="SusD_RagB"/>
    <property type="match status" value="1"/>
</dbReference>
<dbReference type="InterPro" id="IPR033985">
    <property type="entry name" value="SusD-like_N"/>
</dbReference>
<dbReference type="RefSeq" id="WP_089888924.1">
    <property type="nucleotide sequence ID" value="NZ_FNGV01000004.1"/>
</dbReference>
<keyword evidence="3" id="KW-0732">Signal</keyword>
<evidence type="ECO:0000256" key="2">
    <source>
        <dbReference type="ARBA" id="ARBA00006275"/>
    </source>
</evidence>
<feature type="domain" description="SusD-like N-terminal" evidence="7">
    <location>
        <begin position="26"/>
        <end position="226"/>
    </location>
</feature>
<dbReference type="Gene3D" id="1.25.40.390">
    <property type="match status" value="1"/>
</dbReference>
<evidence type="ECO:0000256" key="3">
    <source>
        <dbReference type="ARBA" id="ARBA00022729"/>
    </source>
</evidence>
<organism evidence="8 9">
    <name type="scientific">Kriegella aquimaris</name>
    <dbReference type="NCBI Taxonomy" id="192904"/>
    <lineage>
        <taxon>Bacteria</taxon>
        <taxon>Pseudomonadati</taxon>
        <taxon>Bacteroidota</taxon>
        <taxon>Flavobacteriia</taxon>
        <taxon>Flavobacteriales</taxon>
        <taxon>Flavobacteriaceae</taxon>
        <taxon>Kriegella</taxon>
    </lineage>
</organism>
<dbReference type="PROSITE" id="PS51257">
    <property type="entry name" value="PROKAR_LIPOPROTEIN"/>
    <property type="match status" value="1"/>
</dbReference>
<dbReference type="Proteomes" id="UP000199440">
    <property type="component" value="Unassembled WGS sequence"/>
</dbReference>
<evidence type="ECO:0000256" key="5">
    <source>
        <dbReference type="ARBA" id="ARBA00023237"/>
    </source>
</evidence>
<evidence type="ECO:0000259" key="6">
    <source>
        <dbReference type="Pfam" id="PF07980"/>
    </source>
</evidence>
<dbReference type="EMBL" id="FNGV01000004">
    <property type="protein sequence ID" value="SDM04038.1"/>
    <property type="molecule type" value="Genomic_DNA"/>
</dbReference>
<evidence type="ECO:0000313" key="9">
    <source>
        <dbReference type="Proteomes" id="UP000199440"/>
    </source>
</evidence>
<keyword evidence="5" id="KW-0998">Cell outer membrane</keyword>
<evidence type="ECO:0000313" key="8">
    <source>
        <dbReference type="EMBL" id="SDM04038.1"/>
    </source>
</evidence>
<keyword evidence="9" id="KW-1185">Reference proteome</keyword>